<dbReference type="Gene3D" id="1.25.40.10">
    <property type="entry name" value="Tetratricopeptide repeat domain"/>
    <property type="match status" value="1"/>
</dbReference>
<gene>
    <name evidence="2" type="ORF">DKM44_05985</name>
</gene>
<dbReference type="AlphaFoldDB" id="A0A2Z3JIQ2"/>
<accession>A0A2Z3JIQ2</accession>
<evidence type="ECO:0008006" key="4">
    <source>
        <dbReference type="Google" id="ProtNLM"/>
    </source>
</evidence>
<reference evidence="2 3" key="1">
    <citation type="submission" date="2018-05" db="EMBL/GenBank/DDBJ databases">
        <title>Complete Genome Sequence of Deinococcus sp. strain 17bor-2.</title>
        <authorList>
            <person name="Srinivasan S."/>
        </authorList>
    </citation>
    <scope>NUCLEOTIDE SEQUENCE [LARGE SCALE GENOMIC DNA]</scope>
    <source>
        <strain evidence="2 3">17bor-2</strain>
    </source>
</reference>
<dbReference type="SUPFAM" id="SSF81901">
    <property type="entry name" value="HCP-like"/>
    <property type="match status" value="1"/>
</dbReference>
<sequence>MHAQELIAEADFILSGDHYNPLLTWEDAARMYEAAGDLGSGEALSKLAYMYWSNSSKPYYSADHHKVFELYKKAVGLGYVQCIAALIFLSERVDDPLFLEIWAFIFDHAASLELSPSHVATYLQRCIDSGLQASIDRRILGYKKEIFAYHNTFIEFYQENLESLKAFYRQGDLTQLIEESLSGKNAFSEVEMDVLIKYRNLRDQLQQDLQEAEKAQHLIAALEEQKSYGLDMLF</sequence>
<dbReference type="RefSeq" id="WP_109826119.1">
    <property type="nucleotide sequence ID" value="NZ_CP029494.1"/>
</dbReference>
<name>A0A2Z3JIQ2_9DEIO</name>
<dbReference type="InterPro" id="IPR011990">
    <property type="entry name" value="TPR-like_helical_dom_sf"/>
</dbReference>
<evidence type="ECO:0000313" key="3">
    <source>
        <dbReference type="Proteomes" id="UP000245368"/>
    </source>
</evidence>
<evidence type="ECO:0000313" key="2">
    <source>
        <dbReference type="EMBL" id="AWN22829.1"/>
    </source>
</evidence>
<evidence type="ECO:0000256" key="1">
    <source>
        <dbReference type="SAM" id="Coils"/>
    </source>
</evidence>
<keyword evidence="1" id="KW-0175">Coiled coil</keyword>
<dbReference type="KEGG" id="dez:DKM44_05985"/>
<keyword evidence="3" id="KW-1185">Reference proteome</keyword>
<dbReference type="EMBL" id="CP029494">
    <property type="protein sequence ID" value="AWN22829.1"/>
    <property type="molecule type" value="Genomic_DNA"/>
</dbReference>
<protein>
    <recommendedName>
        <fullName evidence="4">Sel1 repeat family protein</fullName>
    </recommendedName>
</protein>
<feature type="coiled-coil region" evidence="1">
    <location>
        <begin position="195"/>
        <end position="225"/>
    </location>
</feature>
<dbReference type="Proteomes" id="UP000245368">
    <property type="component" value="Chromosome"/>
</dbReference>
<organism evidence="2 3">
    <name type="scientific">Deinococcus irradiatisoli</name>
    <dbReference type="NCBI Taxonomy" id="2202254"/>
    <lineage>
        <taxon>Bacteria</taxon>
        <taxon>Thermotogati</taxon>
        <taxon>Deinococcota</taxon>
        <taxon>Deinococci</taxon>
        <taxon>Deinococcales</taxon>
        <taxon>Deinococcaceae</taxon>
        <taxon>Deinococcus</taxon>
    </lineage>
</organism>
<proteinExistence type="predicted"/>